<name>A0A176WFA2_MARPO</name>
<feature type="region of interest" description="Disordered" evidence="1">
    <location>
        <begin position="1"/>
        <end position="20"/>
    </location>
</feature>
<comment type="caution">
    <text evidence="2">The sequence shown here is derived from an EMBL/GenBank/DDBJ whole genome shotgun (WGS) entry which is preliminary data.</text>
</comment>
<proteinExistence type="predicted"/>
<sequence length="123" mass="13381">MTKSRSRSSSRSRRSGKSGSQEAIVLYGMASRSLRVSGGAIWLAEQTITSSEAGDKCPGLYYKSVWQLVLHALARCPVRPVRKLLKSPFLVFLPACLPAFMVCQAPLPANEQTGPLCQRLSAL</sequence>
<organism evidence="2 3">
    <name type="scientific">Marchantia polymorpha subsp. ruderalis</name>
    <dbReference type="NCBI Taxonomy" id="1480154"/>
    <lineage>
        <taxon>Eukaryota</taxon>
        <taxon>Viridiplantae</taxon>
        <taxon>Streptophyta</taxon>
        <taxon>Embryophyta</taxon>
        <taxon>Marchantiophyta</taxon>
        <taxon>Marchantiopsida</taxon>
        <taxon>Marchantiidae</taxon>
        <taxon>Marchantiales</taxon>
        <taxon>Marchantiaceae</taxon>
        <taxon>Marchantia</taxon>
    </lineage>
</organism>
<protein>
    <submittedName>
        <fullName evidence="2">Uncharacterized protein</fullName>
    </submittedName>
</protein>
<dbReference type="AlphaFoldDB" id="A0A176WFA2"/>
<evidence type="ECO:0000256" key="1">
    <source>
        <dbReference type="SAM" id="MobiDB-lite"/>
    </source>
</evidence>
<evidence type="ECO:0000313" key="2">
    <source>
        <dbReference type="EMBL" id="OAE31797.1"/>
    </source>
</evidence>
<reference evidence="2" key="1">
    <citation type="submission" date="2016-03" db="EMBL/GenBank/DDBJ databases">
        <title>Mechanisms controlling the formation of the plant cell surface in tip-growing cells are functionally conserved among land plants.</title>
        <authorList>
            <person name="Honkanen S."/>
            <person name="Jones V.A."/>
            <person name="Morieri G."/>
            <person name="Champion C."/>
            <person name="Hetherington A.J."/>
            <person name="Kelly S."/>
            <person name="Saint-Marcoux D."/>
            <person name="Proust H."/>
            <person name="Prescott H."/>
            <person name="Dolan L."/>
        </authorList>
    </citation>
    <scope>NUCLEOTIDE SEQUENCE [LARGE SCALE GENOMIC DNA]</scope>
    <source>
        <tissue evidence="2">Whole gametophyte</tissue>
    </source>
</reference>
<dbReference type="Proteomes" id="UP000077202">
    <property type="component" value="Unassembled WGS sequence"/>
</dbReference>
<gene>
    <name evidence="2" type="ORF">AXG93_1838s1070</name>
</gene>
<feature type="compositionally biased region" description="Basic residues" evidence="1">
    <location>
        <begin position="1"/>
        <end position="16"/>
    </location>
</feature>
<accession>A0A176WFA2</accession>
<dbReference type="EMBL" id="LVLJ01000960">
    <property type="protein sequence ID" value="OAE31797.1"/>
    <property type="molecule type" value="Genomic_DNA"/>
</dbReference>
<keyword evidence="3" id="KW-1185">Reference proteome</keyword>
<evidence type="ECO:0000313" key="3">
    <source>
        <dbReference type="Proteomes" id="UP000077202"/>
    </source>
</evidence>